<feature type="compositionally biased region" description="Basic and acidic residues" evidence="1">
    <location>
        <begin position="1712"/>
        <end position="1727"/>
    </location>
</feature>
<proteinExistence type="predicted"/>
<keyword evidence="3" id="KW-1185">Reference proteome</keyword>
<feature type="compositionally biased region" description="Polar residues" evidence="1">
    <location>
        <begin position="1265"/>
        <end position="1278"/>
    </location>
</feature>
<protein>
    <submittedName>
        <fullName evidence="2">Uncharacterized protein</fullName>
    </submittedName>
</protein>
<feature type="compositionally biased region" description="Low complexity" evidence="1">
    <location>
        <begin position="1475"/>
        <end position="1488"/>
    </location>
</feature>
<dbReference type="Proteomes" id="UP000748531">
    <property type="component" value="Unassembled WGS sequence"/>
</dbReference>
<dbReference type="EMBL" id="LUCH01001808">
    <property type="protein sequence ID" value="KAF5402447.1"/>
    <property type="molecule type" value="Genomic_DNA"/>
</dbReference>
<feature type="region of interest" description="Disordered" evidence="1">
    <location>
        <begin position="1223"/>
        <end position="1307"/>
    </location>
</feature>
<feature type="compositionally biased region" description="Polar residues" evidence="1">
    <location>
        <begin position="1728"/>
        <end position="1745"/>
    </location>
</feature>
<gene>
    <name evidence="2" type="ORF">PHET_04370</name>
</gene>
<organism evidence="2 3">
    <name type="scientific">Paragonimus heterotremus</name>
    <dbReference type="NCBI Taxonomy" id="100268"/>
    <lineage>
        <taxon>Eukaryota</taxon>
        <taxon>Metazoa</taxon>
        <taxon>Spiralia</taxon>
        <taxon>Lophotrochozoa</taxon>
        <taxon>Platyhelminthes</taxon>
        <taxon>Trematoda</taxon>
        <taxon>Digenea</taxon>
        <taxon>Plagiorchiida</taxon>
        <taxon>Troglotremata</taxon>
        <taxon>Troglotrematidae</taxon>
        <taxon>Paragonimus</taxon>
    </lineage>
</organism>
<evidence type="ECO:0000313" key="2">
    <source>
        <dbReference type="EMBL" id="KAF5402447.1"/>
    </source>
</evidence>
<sequence length="2135" mass="234039">MNSVISSYLRSAPSPLSVSEVVKNLTRILENSHTGRLSPSLLEAFLLGDYSILQFMANNANCDSQGVIMLLNRFRERGFLSSGSLSLEHFHKSLSLIFIGMKTHMTSDFWKPTVDFLTSSDILLEIIKSENLLNNICNPLLSLYALNGKMGEATHSHAQQLYCKLLNASVSQFTEEPSIKILRSAVLLLNFGFVLVKLAPGELTFLLDKVMNALHVITSGSPERKQQLDRLRSGNGRLNLMDVVKFSPTKLLSLFASLLPRVPCQILSIMKSLIVLLPELTMEEQTFQLILKILMEGIRLPVSVAIVSGCDGDGKENVQNMQPAIFALRVLVKLVDMWHCFEVPSERRAGMMYQLFDLLRVFPCSLEHAEVRLLAWWHFICRLPGELLNDGFRRFVSPFLANLIGRYLSISAPMGDPQLHRYKLSEGNAYSGNRKALELTQHVFACFFQSPTIELKRLDYVPTLQLDKSVLSHNSYQLLVALVHWIRLISGHSASLTVRADYTTLATDCMPTMDVDRIWIECVRCVLGASCAAPPSFGEDQTICNLRSPSVGSKTIQSASGMILQHVSSCTCHLVTPTSLAGRGASEKSSDLPVASPNPSQCLTIIEALTELTLTHPVPHEDKMEILFDLLIKSAELGSSWMRKDHKLSTPSNDSWPNILDRWANLTILLMNSNSLLNVKPTPTKHLRVGESFLHLIHQFLSALLPDCIHLAASHSFTEYGSQDSSLSVFLGQTPVILYCPQGLRVWAEVADRLTYFIVSEQCICEGDSMVAPDMTAMEAAILAPFWLAGPTPLSSSDGCSGSNKTSTDSYLSNKDEVALAKRMASLFTAFHQEACLLTTAASNAWVDELGLKLVTLISAIIPEPSQCLNFNLLGRLLRCFAQNAERVHESVNSKASLNPFAWRPTQDRPFGQLTGLLLSLKLCLLHSPWFNPPSQSPSPSKHIHSPSYARCAELQSRVITSPPAIPAVHIQRTAEDESSSSASQLTLAERLAATSYKISCGLIDAIEAVGILIQNHVRTPELLQVLVETLSPALSRLATCCARAEMVVQAAGTELDEPLLITQRRQQAKAALEDLFINIWRALGCCPVLLDGTDLSSSSTAVRSLNISSSVTSGCKTFPLAPHQCIALLHSALTLSRPTTQLPVQHTRPFILWLIGFWNGLVDTYLVEKSSRSGGWEALQKSLIEHEDTFRTLVCSVPTEASCTPGTPRAARKTRGKAILQLVDDGECGTPNKRSPGEKIPLKQQPANGETSARGRPKRARLSLNKSSLAGQQTTPVKRSLPPVQLDNLTRSAPSNLGAGRRGRGRRSMLATHSPLNSASGILAAHLGIQPGVNVIESLRDRWSPVSGSPGPMPGRPLIKRRLFMGQVDESGDVDKSRKPVLRIGHPATARKRTMSDSDPASVGPRLKLEEDDNVLRAPLPIDFEESAQFTFIPPVPDNPRKRRRNLTAHQKEHFREQKEDYLPITYTELDLSQQSSGCDSQSQSQSRLSGPSWDQFRSCVPHASTLDSAVDVDVSSGMHTTESEAVTKITQPVEPDVVDLSVLPQKAVQPVVEARGLLPTEASDVQKPKVLISPMQVEISQTCEQPQPSVPGTSVQLDFVASDKQHILGTASYSENKDSIDHELPILESDSTPKPHESPCLAQIENTSTSPTIAHLLKSACPTTPPSLTVPMPAPVSRCSPLIRTGASSRAQRMLVLGLQKAAEQNARQKRSEPSSEPTTPERKNSPTAISPSVGQSLVTDSPSGIMRNFSSRKKVQRVSFAERPVVYTFGFSESPPFVSDLPTPLKSDEPVQLVLSTSNSTLITQTSDSVSTDLKAVNANSDEVAVDTRESVACSSIIASCSPPVDLDDSHSSHPPDFHSPPHELESSLLPTVSQDISDPIAFTHRNRKSTSPQRRLIVPKTVVTSPSTVLTSLVKPVSNATSMVRLPERRRLFVSKSIEENDAIEVVSETEPDEIGIDSTRSATVIVLDSEPVEITDTQPSQDNTPPDATFKSSDLPSTEDDSECMLIESSQGTQETSEPQPANLSSEVRLESSQLDGAPVFALHRSVCPFQRLIVMPLVIYLFPCISTSSHLGPAKKKHTFIDWLHFSLRTLASRRSSSEYSLLNTLRIVDFPTDRSSLSWSFDWTPFSE</sequence>
<evidence type="ECO:0000256" key="1">
    <source>
        <dbReference type="SAM" id="MobiDB-lite"/>
    </source>
</evidence>
<feature type="region of interest" description="Disordered" evidence="1">
    <location>
        <begin position="1475"/>
        <end position="1494"/>
    </location>
</feature>
<reference evidence="2" key="1">
    <citation type="submission" date="2019-05" db="EMBL/GenBank/DDBJ databases">
        <title>Annotation for the trematode Paragonimus heterotremus.</title>
        <authorList>
            <person name="Choi Y.-J."/>
        </authorList>
    </citation>
    <scope>NUCLEOTIDE SEQUENCE</scope>
    <source>
        <strain evidence="2">LC</strain>
    </source>
</reference>
<feature type="region of interest" description="Disordered" evidence="1">
    <location>
        <begin position="1848"/>
        <end position="1869"/>
    </location>
</feature>
<name>A0A8J4TGN9_9TREM</name>
<feature type="compositionally biased region" description="Polar residues" evidence="1">
    <location>
        <begin position="1980"/>
        <end position="2001"/>
    </location>
</feature>
<dbReference type="OrthoDB" id="6259343at2759"/>
<feature type="region of interest" description="Disordered" evidence="1">
    <location>
        <begin position="1975"/>
        <end position="2007"/>
    </location>
</feature>
<comment type="caution">
    <text evidence="2">The sequence shown here is derived from an EMBL/GenBank/DDBJ whole genome shotgun (WGS) entry which is preliminary data.</text>
</comment>
<accession>A0A8J4TGN9</accession>
<feature type="region of interest" description="Disordered" evidence="1">
    <location>
        <begin position="1703"/>
        <end position="1747"/>
    </location>
</feature>
<evidence type="ECO:0000313" key="3">
    <source>
        <dbReference type="Proteomes" id="UP000748531"/>
    </source>
</evidence>
<feature type="compositionally biased region" description="Basic and acidic residues" evidence="1">
    <location>
        <begin position="1851"/>
        <end position="1869"/>
    </location>
</feature>